<dbReference type="EMBL" id="AB853998">
    <property type="protein sequence ID" value="BBB39258.1"/>
    <property type="molecule type" value="Genomic_DNA"/>
</dbReference>
<reference evidence="1" key="1">
    <citation type="journal article" date="2020" name="Anaerobe">
        <title>Analysis of a plasmid encoding botulinum neurotoxin type G gene in Clostridium argentinense.</title>
        <authorList>
            <person name="Sakaguchi Y."/>
            <person name="Uchiyama J."/>
            <person name="Take A."/>
            <person name="Gotoh K."/>
            <person name="Sakaguchi M."/>
            <person name="Suzuki T."/>
            <person name="Yamamoto Y."/>
            <person name="Hosomi K."/>
            <person name="Kohda T."/>
            <person name="Mukamoto M."/>
            <person name="Kozaki S."/>
            <person name="Hayashi S."/>
            <person name="Oguma K."/>
        </authorList>
    </citation>
    <scope>NUCLEOTIDE SEQUENCE</scope>
    <source>
        <strain evidence="1">2740</strain>
        <plasmid evidence="1">pCAG</plasmid>
    </source>
</reference>
<proteinExistence type="predicted"/>
<sequence length="87" mass="10384">MQSRRLKMNNLNDKKMTKEEEVIVNLMLTKEKYEELISNIYKNITVKYTNENITLDVNKNLIINLYEHIADQSEKDLINKELKINIV</sequence>
<keyword evidence="1" id="KW-0614">Plasmid</keyword>
<protein>
    <submittedName>
        <fullName evidence="1">Uncharacterized protein</fullName>
    </submittedName>
</protein>
<geneLocation type="plasmid" evidence="1">
    <name>pCAG</name>
</geneLocation>
<organism evidence="1">
    <name type="scientific">Clostridium argentinense</name>
    <dbReference type="NCBI Taxonomy" id="29341"/>
    <lineage>
        <taxon>Bacteria</taxon>
        <taxon>Bacillati</taxon>
        <taxon>Bacillota</taxon>
        <taxon>Clostridia</taxon>
        <taxon>Eubacteriales</taxon>
        <taxon>Clostridiaceae</taxon>
        <taxon>Clostridium</taxon>
    </lineage>
</organism>
<accession>A0A7I6N924</accession>
<dbReference type="AlphaFoldDB" id="A0A7I6N924"/>
<evidence type="ECO:0000313" key="1">
    <source>
        <dbReference type="EMBL" id="BBB39258.1"/>
    </source>
</evidence>
<name>A0A7I6N924_9CLOT</name>